<dbReference type="GO" id="GO:0003735">
    <property type="term" value="F:structural constituent of ribosome"/>
    <property type="evidence" value="ECO:0007669"/>
    <property type="project" value="InterPro"/>
</dbReference>
<proteinExistence type="inferred from homology"/>
<evidence type="ECO:0008006" key="3">
    <source>
        <dbReference type="Google" id="ProtNLM"/>
    </source>
</evidence>
<organism evidence="2">
    <name type="scientific">marine sediment metagenome</name>
    <dbReference type="NCBI Taxonomy" id="412755"/>
    <lineage>
        <taxon>unclassified sequences</taxon>
        <taxon>metagenomes</taxon>
        <taxon>ecological metagenomes</taxon>
    </lineage>
</organism>
<dbReference type="PANTHER" id="PTHR21349">
    <property type="entry name" value="50S RIBOSOMAL PROTEIN L21"/>
    <property type="match status" value="1"/>
</dbReference>
<gene>
    <name evidence="2" type="ORF">S03H2_51110</name>
</gene>
<evidence type="ECO:0000256" key="1">
    <source>
        <dbReference type="ARBA" id="ARBA00008563"/>
    </source>
</evidence>
<comment type="caution">
    <text evidence="2">The sequence shown here is derived from an EMBL/GenBank/DDBJ whole genome shotgun (WGS) entry which is preliminary data.</text>
</comment>
<evidence type="ECO:0000313" key="2">
    <source>
        <dbReference type="EMBL" id="GAH70656.1"/>
    </source>
</evidence>
<sequence>VLAKAAVKATIKKQIKGDKVIAFKYKPKKRYRRKVGHRQLLTILHLNKISVKQ</sequence>
<dbReference type="PROSITE" id="PS01169">
    <property type="entry name" value="RIBOSOMAL_L21"/>
    <property type="match status" value="1"/>
</dbReference>
<dbReference type="EMBL" id="BARU01032401">
    <property type="protein sequence ID" value="GAH70656.1"/>
    <property type="molecule type" value="Genomic_DNA"/>
</dbReference>
<dbReference type="AlphaFoldDB" id="X1HKJ7"/>
<dbReference type="GO" id="GO:0003723">
    <property type="term" value="F:RNA binding"/>
    <property type="evidence" value="ECO:0007669"/>
    <property type="project" value="InterPro"/>
</dbReference>
<protein>
    <recommendedName>
        <fullName evidence="3">50S ribosomal protein L21</fullName>
    </recommendedName>
</protein>
<dbReference type="InterPro" id="IPR028909">
    <property type="entry name" value="bL21-like"/>
</dbReference>
<dbReference type="SUPFAM" id="SSF141091">
    <property type="entry name" value="L21p-like"/>
    <property type="match status" value="1"/>
</dbReference>
<accession>X1HKJ7</accession>
<comment type="similarity">
    <text evidence="1">Belongs to the bacterial ribosomal protein bL21 family.</text>
</comment>
<dbReference type="PANTHER" id="PTHR21349:SF0">
    <property type="entry name" value="LARGE RIBOSOMAL SUBUNIT PROTEIN BL21M"/>
    <property type="match status" value="1"/>
</dbReference>
<name>X1HKJ7_9ZZZZ</name>
<dbReference type="InterPro" id="IPR036164">
    <property type="entry name" value="bL21-like_sf"/>
</dbReference>
<dbReference type="GO" id="GO:0006412">
    <property type="term" value="P:translation"/>
    <property type="evidence" value="ECO:0007669"/>
    <property type="project" value="InterPro"/>
</dbReference>
<reference evidence="2" key="1">
    <citation type="journal article" date="2014" name="Front. Microbiol.">
        <title>High frequency of phylogenetically diverse reductive dehalogenase-homologous genes in deep subseafloor sedimentary metagenomes.</title>
        <authorList>
            <person name="Kawai M."/>
            <person name="Futagami T."/>
            <person name="Toyoda A."/>
            <person name="Takaki Y."/>
            <person name="Nishi S."/>
            <person name="Hori S."/>
            <person name="Arai W."/>
            <person name="Tsubouchi T."/>
            <person name="Morono Y."/>
            <person name="Uchiyama I."/>
            <person name="Ito T."/>
            <person name="Fujiyama A."/>
            <person name="Inagaki F."/>
            <person name="Takami H."/>
        </authorList>
    </citation>
    <scope>NUCLEOTIDE SEQUENCE</scope>
    <source>
        <strain evidence="2">Expedition CK06-06</strain>
    </source>
</reference>
<dbReference type="Pfam" id="PF00829">
    <property type="entry name" value="Ribosomal_L21p"/>
    <property type="match status" value="1"/>
</dbReference>
<feature type="non-terminal residue" evidence="2">
    <location>
        <position position="1"/>
    </location>
</feature>
<dbReference type="GO" id="GO:0005762">
    <property type="term" value="C:mitochondrial large ribosomal subunit"/>
    <property type="evidence" value="ECO:0007669"/>
    <property type="project" value="TreeGrafter"/>
</dbReference>
<dbReference type="InterPro" id="IPR018258">
    <property type="entry name" value="Ribosomal_bL21_CS"/>
</dbReference>